<keyword evidence="4" id="KW-0904">Protein phosphatase</keyword>
<evidence type="ECO:0000313" key="9">
    <source>
        <dbReference type="Proteomes" id="UP000252100"/>
    </source>
</evidence>
<organism evidence="8 9">
    <name type="scientific">Salicibibacter kimchii</name>
    <dbReference type="NCBI Taxonomy" id="2099786"/>
    <lineage>
        <taxon>Bacteria</taxon>
        <taxon>Bacillati</taxon>
        <taxon>Bacillota</taxon>
        <taxon>Bacilli</taxon>
        <taxon>Bacillales</taxon>
        <taxon>Bacillaceae</taxon>
        <taxon>Salicibibacter</taxon>
    </lineage>
</organism>
<gene>
    <name evidence="8" type="ORF">DT065_01500</name>
</gene>
<feature type="domain" description="Phosphotyrosine protein phosphatase I" evidence="7">
    <location>
        <begin position="2"/>
        <end position="148"/>
    </location>
</feature>
<dbReference type="GO" id="GO:0004725">
    <property type="term" value="F:protein tyrosine phosphatase activity"/>
    <property type="evidence" value="ECO:0007669"/>
    <property type="project" value="UniProtKB-EC"/>
</dbReference>
<dbReference type="CDD" id="cd16343">
    <property type="entry name" value="LMWPTP"/>
    <property type="match status" value="1"/>
</dbReference>
<dbReference type="PANTHER" id="PTHR11717">
    <property type="entry name" value="LOW MOLECULAR WEIGHT PROTEIN TYROSINE PHOSPHATASE"/>
    <property type="match status" value="1"/>
</dbReference>
<reference evidence="8 9" key="1">
    <citation type="journal article" date="2018" name="J. Microbiol.">
        <title>Salicibibacter kimchii gen. nov., sp. nov., a moderately halophilic and alkalitolerant bacterium in the family Bacillaceae, isolated from kimchi.</title>
        <authorList>
            <person name="Jang J.Y."/>
            <person name="Oh Y.J."/>
            <person name="Lim S.K."/>
            <person name="Park H.K."/>
            <person name="Lee C."/>
            <person name="Kim J.Y."/>
            <person name="Lee M.A."/>
            <person name="Choi H.J."/>
        </authorList>
    </citation>
    <scope>NUCLEOTIDE SEQUENCE [LARGE SCALE GENOMIC DNA]</scope>
    <source>
        <strain evidence="8 9">NKC1-1</strain>
    </source>
</reference>
<protein>
    <recommendedName>
        <fullName evidence="2">protein-tyrosine-phosphatase</fullName>
        <ecNumber evidence="2">3.1.3.48</ecNumber>
    </recommendedName>
</protein>
<feature type="active site" description="Nucleophile" evidence="6">
    <location>
        <position position="8"/>
    </location>
</feature>
<keyword evidence="3" id="KW-0378">Hydrolase</keyword>
<proteinExistence type="inferred from homology"/>
<dbReference type="EC" id="3.1.3.48" evidence="2"/>
<dbReference type="OrthoDB" id="9784339at2"/>
<dbReference type="EMBL" id="CP031092">
    <property type="protein sequence ID" value="AXF54819.1"/>
    <property type="molecule type" value="Genomic_DNA"/>
</dbReference>
<evidence type="ECO:0000259" key="7">
    <source>
        <dbReference type="SMART" id="SM00226"/>
    </source>
</evidence>
<feature type="active site" description="Proton donor" evidence="6">
    <location>
        <position position="124"/>
    </location>
</feature>
<dbReference type="FunFam" id="3.40.50.2300:FF:000113">
    <property type="entry name" value="Low molecular weight protein-tyrosine-phosphatase"/>
    <property type="match status" value="1"/>
</dbReference>
<sequence>MIRILFVCLGNICRSPMAEAIFRKKAAAHGLSEQIHIESAGTGHWHVGEPPHEGTMNILSENEIDAGGLTARQVVKEDLDSFDIVVALDAENLGFLQTLRKQTQKVEIVRLLDYSEREESDVPDPYFTGNFQEVYEMIDEACASLLEEVEKEWL</sequence>
<dbReference type="PRINTS" id="PR00719">
    <property type="entry name" value="LMWPTPASE"/>
</dbReference>
<dbReference type="AlphaFoldDB" id="A0A345BV38"/>
<dbReference type="SUPFAM" id="SSF52788">
    <property type="entry name" value="Phosphotyrosine protein phosphatases I"/>
    <property type="match status" value="1"/>
</dbReference>
<dbReference type="Proteomes" id="UP000252100">
    <property type="component" value="Chromosome"/>
</dbReference>
<feature type="active site" evidence="6">
    <location>
        <position position="14"/>
    </location>
</feature>
<evidence type="ECO:0000256" key="6">
    <source>
        <dbReference type="PIRSR" id="PIRSR617867-1"/>
    </source>
</evidence>
<dbReference type="InterPro" id="IPR017867">
    <property type="entry name" value="Tyr_phospatase_low_mol_wt"/>
</dbReference>
<keyword evidence="9" id="KW-1185">Reference proteome</keyword>
<evidence type="ECO:0000256" key="4">
    <source>
        <dbReference type="ARBA" id="ARBA00022912"/>
    </source>
</evidence>
<dbReference type="KEGG" id="rue:DT065_01500"/>
<dbReference type="Gene3D" id="3.40.50.2300">
    <property type="match status" value="1"/>
</dbReference>
<evidence type="ECO:0000256" key="3">
    <source>
        <dbReference type="ARBA" id="ARBA00022801"/>
    </source>
</evidence>
<comment type="catalytic activity">
    <reaction evidence="5">
        <text>O-phospho-L-tyrosyl-[protein] + H2O = L-tyrosyl-[protein] + phosphate</text>
        <dbReference type="Rhea" id="RHEA:10684"/>
        <dbReference type="Rhea" id="RHEA-COMP:10136"/>
        <dbReference type="Rhea" id="RHEA-COMP:20101"/>
        <dbReference type="ChEBI" id="CHEBI:15377"/>
        <dbReference type="ChEBI" id="CHEBI:43474"/>
        <dbReference type="ChEBI" id="CHEBI:46858"/>
        <dbReference type="ChEBI" id="CHEBI:61978"/>
        <dbReference type="EC" id="3.1.3.48"/>
    </reaction>
</comment>
<accession>A0A345BV38</accession>
<dbReference type="PANTHER" id="PTHR11717:SF7">
    <property type="entry name" value="LOW MOLECULAR WEIGHT PHOSPHOTYROSINE PROTEIN PHOSPHATASE"/>
    <property type="match status" value="1"/>
</dbReference>
<dbReference type="InterPro" id="IPR050438">
    <property type="entry name" value="LMW_PTPase"/>
</dbReference>
<name>A0A345BV38_9BACI</name>
<dbReference type="RefSeq" id="WP_114370240.1">
    <property type="nucleotide sequence ID" value="NZ_CP031092.1"/>
</dbReference>
<evidence type="ECO:0000256" key="2">
    <source>
        <dbReference type="ARBA" id="ARBA00013064"/>
    </source>
</evidence>
<comment type="similarity">
    <text evidence="1">Belongs to the low molecular weight phosphotyrosine protein phosphatase family.</text>
</comment>
<dbReference type="InterPro" id="IPR036196">
    <property type="entry name" value="Ptyr_pPase_sf"/>
</dbReference>
<evidence type="ECO:0000256" key="5">
    <source>
        <dbReference type="ARBA" id="ARBA00051722"/>
    </source>
</evidence>
<evidence type="ECO:0000313" key="8">
    <source>
        <dbReference type="EMBL" id="AXF54819.1"/>
    </source>
</evidence>
<dbReference type="InterPro" id="IPR023485">
    <property type="entry name" value="Ptyr_pPase"/>
</dbReference>
<dbReference type="SMART" id="SM00226">
    <property type="entry name" value="LMWPc"/>
    <property type="match status" value="1"/>
</dbReference>
<evidence type="ECO:0000256" key="1">
    <source>
        <dbReference type="ARBA" id="ARBA00011063"/>
    </source>
</evidence>
<dbReference type="Pfam" id="PF01451">
    <property type="entry name" value="LMWPc"/>
    <property type="match status" value="1"/>
</dbReference>